<dbReference type="RefSeq" id="WP_188025274.1">
    <property type="nucleotide sequence ID" value="NZ_JACHGR010000001.1"/>
</dbReference>
<name>A0A841GD20_9GAMM</name>
<proteinExistence type="predicted"/>
<evidence type="ECO:0000313" key="2">
    <source>
        <dbReference type="Proteomes" id="UP000585721"/>
    </source>
</evidence>
<comment type="caution">
    <text evidence="1">The sequence shown here is derived from an EMBL/GenBank/DDBJ whole genome shotgun (WGS) entry which is preliminary data.</text>
</comment>
<reference evidence="1 2" key="1">
    <citation type="submission" date="2020-08" db="EMBL/GenBank/DDBJ databases">
        <title>Genomic Encyclopedia of Type Strains, Phase IV (KMG-IV): sequencing the most valuable type-strain genomes for metagenomic binning, comparative biology and taxonomic classification.</title>
        <authorList>
            <person name="Goeker M."/>
        </authorList>
    </citation>
    <scope>NUCLEOTIDE SEQUENCE [LARGE SCALE GENOMIC DNA]</scope>
    <source>
        <strain evidence="1 2">DSM 22975</strain>
    </source>
</reference>
<keyword evidence="2" id="KW-1185">Reference proteome</keyword>
<dbReference type="Proteomes" id="UP000585721">
    <property type="component" value="Unassembled WGS sequence"/>
</dbReference>
<dbReference type="AlphaFoldDB" id="A0A841GD20"/>
<organism evidence="1 2">
    <name type="scientific">Tolumonas osonensis</name>
    <dbReference type="NCBI Taxonomy" id="675874"/>
    <lineage>
        <taxon>Bacteria</taxon>
        <taxon>Pseudomonadati</taxon>
        <taxon>Pseudomonadota</taxon>
        <taxon>Gammaproteobacteria</taxon>
        <taxon>Aeromonadales</taxon>
        <taxon>Aeromonadaceae</taxon>
        <taxon>Tolumonas</taxon>
    </lineage>
</organism>
<gene>
    <name evidence="1" type="ORF">HNR75_000341</name>
</gene>
<evidence type="ECO:0000313" key="1">
    <source>
        <dbReference type="EMBL" id="MBB6054476.1"/>
    </source>
</evidence>
<sequence>MKNLLPLEYCTLERASRLLDCEVQDLLHWGSIGAIKLCLNGAGSGLLLDIEKVDKAKSTEEIADFIRAIYEDSYDLTRISLYSSFDQSFSSEYFHDDLVKMTAQDVCDVPVYFEGFWAIDPFYILDISDVLAELGSLGGIDNEIKIFSPLPDENGWTYRGIIHTPNDTRVSDPKLNDIYIIRPDLERLYKAIHGGGVLDNIYNNTELAQKNREQELKTLPENKFRVTAKQSDMIKTLILIHPKLEGLVNNANGLMTELEKLCSKKGVKIPFSDAKTIRDWLSKATN</sequence>
<dbReference type="EMBL" id="JACHGR010000001">
    <property type="protein sequence ID" value="MBB6054476.1"/>
    <property type="molecule type" value="Genomic_DNA"/>
</dbReference>
<protein>
    <submittedName>
        <fullName evidence="1">Uncharacterized protein</fullName>
    </submittedName>
</protein>
<accession>A0A841GD20</accession>